<dbReference type="InterPro" id="IPR014942">
    <property type="entry name" value="AbiEii"/>
</dbReference>
<sequence>MFWDILDGTRISVLKQSARLPVPGTYLAGGTALALQLGHRDSEDFDFFTPEPFDPDDVIAAWSELGELLVTDSRPGTVHGLLNGVRVTLIRYAAPMLGEWLTDDRIPGLRIASALDIALMKVIALSQRGAKKDFIDLYAIHHSVCPLDGVIDRLPEKFPGKRINYYHILKSFVYFDDAEQEPTPNIRTSWTWDDVKSFFKRIQPVLLHRLEDSDR</sequence>
<name>A0A2A6DYK1_9BACL</name>
<accession>A0A2A6DYK1</accession>
<gene>
    <name evidence="1" type="ORF">BLM47_10840</name>
</gene>
<reference evidence="1 2" key="1">
    <citation type="submission" date="2016-12" db="EMBL/GenBank/DDBJ databases">
        <title>Candidatus Reconcilibacillus cellulovorans genome.</title>
        <authorList>
            <person name="Kolinko S."/>
            <person name="Wu Y.-W."/>
            <person name="Tachea F."/>
            <person name="Denzel E."/>
            <person name="Hiras J."/>
            <person name="Baecker N."/>
            <person name="Chan L.J."/>
            <person name="Eichorst S.A."/>
            <person name="Frey D."/>
            <person name="Adams P.D."/>
            <person name="Pray T."/>
            <person name="Tanjore D."/>
            <person name="Petzold C.J."/>
            <person name="Gladden J.M."/>
            <person name="Simmons B.A."/>
            <person name="Singer S.W."/>
        </authorList>
    </citation>
    <scope>NUCLEOTIDE SEQUENCE [LARGE SCALE GENOMIC DNA]</scope>
    <source>
        <strain evidence="1">JTherm</strain>
    </source>
</reference>
<evidence type="ECO:0000313" key="1">
    <source>
        <dbReference type="EMBL" id="PDO09772.1"/>
    </source>
</evidence>
<dbReference type="Pfam" id="PF08843">
    <property type="entry name" value="AbiEii"/>
    <property type="match status" value="1"/>
</dbReference>
<proteinExistence type="predicted"/>
<evidence type="ECO:0008006" key="3">
    <source>
        <dbReference type="Google" id="ProtNLM"/>
    </source>
</evidence>
<comment type="caution">
    <text evidence="1">The sequence shown here is derived from an EMBL/GenBank/DDBJ whole genome shotgun (WGS) entry which is preliminary data.</text>
</comment>
<evidence type="ECO:0000313" key="2">
    <source>
        <dbReference type="Proteomes" id="UP000243688"/>
    </source>
</evidence>
<dbReference type="AlphaFoldDB" id="A0A2A6DYK1"/>
<organism evidence="1 2">
    <name type="scientific">Candidatus Reconcilbacillus cellulovorans</name>
    <dbReference type="NCBI Taxonomy" id="1906605"/>
    <lineage>
        <taxon>Bacteria</taxon>
        <taxon>Bacillati</taxon>
        <taxon>Bacillota</taxon>
        <taxon>Bacilli</taxon>
        <taxon>Bacillales</taxon>
        <taxon>Paenibacillaceae</taxon>
        <taxon>Candidatus Reconcilbacillus</taxon>
    </lineage>
</organism>
<protein>
    <recommendedName>
        <fullName evidence="3">Nucleotidyltransferase</fullName>
    </recommendedName>
</protein>
<dbReference type="Proteomes" id="UP000243688">
    <property type="component" value="Unassembled WGS sequence"/>
</dbReference>
<dbReference type="EMBL" id="MOXJ01000028">
    <property type="protein sequence ID" value="PDO09772.1"/>
    <property type="molecule type" value="Genomic_DNA"/>
</dbReference>